<comment type="caution">
    <text evidence="1">The sequence shown here is derived from an EMBL/GenBank/DDBJ whole genome shotgun (WGS) entry which is preliminary data.</text>
</comment>
<evidence type="ECO:0000313" key="2">
    <source>
        <dbReference type="Proteomes" id="UP000276133"/>
    </source>
</evidence>
<name>A0A3M7PG33_BRAPC</name>
<sequence length="77" mass="9163">MPIQDHKTNKSIELNIFYVFDLNFSLIKNIDDSHILYKIHGSFLMFSLFNQTWQIFGHGFLATVLKNPLRNKKYKTQ</sequence>
<protein>
    <submittedName>
        <fullName evidence="1">Uncharacterized protein</fullName>
    </submittedName>
</protein>
<reference evidence="1 2" key="1">
    <citation type="journal article" date="2018" name="Sci. Rep.">
        <title>Genomic signatures of local adaptation to the degree of environmental predictability in rotifers.</title>
        <authorList>
            <person name="Franch-Gras L."/>
            <person name="Hahn C."/>
            <person name="Garcia-Roger E.M."/>
            <person name="Carmona M.J."/>
            <person name="Serra M."/>
            <person name="Gomez A."/>
        </authorList>
    </citation>
    <scope>NUCLEOTIDE SEQUENCE [LARGE SCALE GENOMIC DNA]</scope>
    <source>
        <strain evidence="1">HYR1</strain>
    </source>
</reference>
<dbReference type="Proteomes" id="UP000276133">
    <property type="component" value="Unassembled WGS sequence"/>
</dbReference>
<organism evidence="1 2">
    <name type="scientific">Brachionus plicatilis</name>
    <name type="common">Marine rotifer</name>
    <name type="synonym">Brachionus muelleri</name>
    <dbReference type="NCBI Taxonomy" id="10195"/>
    <lineage>
        <taxon>Eukaryota</taxon>
        <taxon>Metazoa</taxon>
        <taxon>Spiralia</taxon>
        <taxon>Gnathifera</taxon>
        <taxon>Rotifera</taxon>
        <taxon>Eurotatoria</taxon>
        <taxon>Monogononta</taxon>
        <taxon>Pseudotrocha</taxon>
        <taxon>Ploima</taxon>
        <taxon>Brachionidae</taxon>
        <taxon>Brachionus</taxon>
    </lineage>
</organism>
<accession>A0A3M7PG33</accession>
<dbReference type="EMBL" id="REGN01011254">
    <property type="protein sequence ID" value="RMZ97690.1"/>
    <property type="molecule type" value="Genomic_DNA"/>
</dbReference>
<dbReference type="AlphaFoldDB" id="A0A3M7PG33"/>
<evidence type="ECO:0000313" key="1">
    <source>
        <dbReference type="EMBL" id="RMZ97690.1"/>
    </source>
</evidence>
<proteinExistence type="predicted"/>
<gene>
    <name evidence="1" type="ORF">BpHYR1_022187</name>
</gene>
<keyword evidence="2" id="KW-1185">Reference proteome</keyword>